<feature type="domain" description="Tyrosine-protein phosphatase" evidence="1">
    <location>
        <begin position="262"/>
        <end position="486"/>
    </location>
</feature>
<evidence type="ECO:0000259" key="2">
    <source>
        <dbReference type="PROSITE" id="PS50056"/>
    </source>
</evidence>
<reference evidence="4" key="1">
    <citation type="submission" date="2025-08" db="UniProtKB">
        <authorList>
            <consortium name="RefSeq"/>
        </authorList>
    </citation>
    <scope>IDENTIFICATION</scope>
    <source>
        <tissue evidence="4">Whole organism</tissue>
    </source>
</reference>
<sequence length="495" mass="54820">MWLHVDTQGAVPHRRYIAAQGPKSEELCTIPDFWRMIDEQQVNVIIMIGDFIEDNAESCGQYFSYDGVVMFQDPPVSVMVTMLSTETTSSYNVSRLQVKMEVEGKSVLRDVTHYHYAAWPQQGDPSDTLALASMLLDIASSHPKMHAVVHCNSGVGRSGAVIYTMICYDHLLASGKLDVIAVLEGVLQERACLVDSPQRFQLCLQLLDELLFGFKTVTSENELHGKFLQLLQKCPEWFAGVNTLPSSLTFSEAGSKQCTAFNRSPEVWPADRYRISIQNAIGQPQYINAILLDGLQKNRAYIVTEHPLPGRLEHFWNLVLTQKTPAVVVLNALYDENFPELLPPVGATLRAATVEVKTVAKMAAASHLICHRVSVAVGATSAAVLVYEVMDWPRGMACPLDVSSLVRLADTCCSSPNKSAGPTVLVCGDGVTACGLAAGVLSVVDRLKERQDVDVYRTAVKLRRYRQQFIINEAQLQCMLQAARTYLSDFRVYQN</sequence>
<dbReference type="SUPFAM" id="SSF52799">
    <property type="entry name" value="(Phosphotyrosine protein) phosphatases II"/>
    <property type="match status" value="2"/>
</dbReference>
<gene>
    <name evidence="4" type="primary">LOC108675565</name>
</gene>
<feature type="domain" description="Tyrosine-protein phosphatase" evidence="1">
    <location>
        <begin position="1"/>
        <end position="210"/>
    </location>
</feature>
<keyword evidence="4" id="KW-0675">Receptor</keyword>
<dbReference type="PRINTS" id="PR00700">
    <property type="entry name" value="PRTYPHPHTASE"/>
</dbReference>
<dbReference type="PROSITE" id="PS50055">
    <property type="entry name" value="TYR_PHOSPHATASE_PTP"/>
    <property type="match status" value="2"/>
</dbReference>
<dbReference type="GO" id="GO:0004725">
    <property type="term" value="F:protein tyrosine phosphatase activity"/>
    <property type="evidence" value="ECO:0007669"/>
    <property type="project" value="InterPro"/>
</dbReference>
<dbReference type="Proteomes" id="UP000694843">
    <property type="component" value="Unplaced"/>
</dbReference>
<dbReference type="InterPro" id="IPR003595">
    <property type="entry name" value="Tyr_Pase_cat"/>
</dbReference>
<dbReference type="Pfam" id="PF00102">
    <property type="entry name" value="Y_phosphatase"/>
    <property type="match status" value="2"/>
</dbReference>
<proteinExistence type="predicted"/>
<dbReference type="SMART" id="SM00194">
    <property type="entry name" value="PTPc"/>
    <property type="match status" value="2"/>
</dbReference>
<dbReference type="OrthoDB" id="6108687at2759"/>
<dbReference type="InterPro" id="IPR000242">
    <property type="entry name" value="PTP_cat"/>
</dbReference>
<dbReference type="PANTHER" id="PTHR19134:SF553">
    <property type="entry name" value="TYROSINE-PROTEIN PHOSPHATASE 10D-RELATED"/>
    <property type="match status" value="1"/>
</dbReference>
<dbReference type="GO" id="GO:0048666">
    <property type="term" value="P:neuron development"/>
    <property type="evidence" value="ECO:0007669"/>
    <property type="project" value="UniProtKB-ARBA"/>
</dbReference>
<name>A0A8B7NZF3_HYAAZ</name>
<keyword evidence="3" id="KW-1185">Reference proteome</keyword>
<dbReference type="Gene3D" id="3.90.190.10">
    <property type="entry name" value="Protein tyrosine phosphatase superfamily"/>
    <property type="match status" value="2"/>
</dbReference>
<dbReference type="OMA" id="THEAFRT"/>
<dbReference type="InterPro" id="IPR016130">
    <property type="entry name" value="Tyr_Pase_AS"/>
</dbReference>
<feature type="domain" description="Tyrosine specific protein phosphatases" evidence="2">
    <location>
        <begin position="126"/>
        <end position="201"/>
    </location>
</feature>
<dbReference type="RefSeq" id="XP_018019080.2">
    <property type="nucleotide sequence ID" value="XM_018163591.2"/>
</dbReference>
<dbReference type="PROSITE" id="PS50056">
    <property type="entry name" value="TYR_PHOSPHATASE_2"/>
    <property type="match status" value="1"/>
</dbReference>
<dbReference type="KEGG" id="hazt:108675565"/>
<dbReference type="InterPro" id="IPR050348">
    <property type="entry name" value="Protein-Tyr_Phosphatase"/>
</dbReference>
<dbReference type="SMART" id="SM00404">
    <property type="entry name" value="PTPc_motif"/>
    <property type="match status" value="2"/>
</dbReference>
<evidence type="ECO:0000313" key="4">
    <source>
        <dbReference type="RefSeq" id="XP_018019080.2"/>
    </source>
</evidence>
<dbReference type="InterPro" id="IPR000387">
    <property type="entry name" value="Tyr_Pase_dom"/>
</dbReference>
<dbReference type="PROSITE" id="PS00383">
    <property type="entry name" value="TYR_PHOSPHATASE_1"/>
    <property type="match status" value="1"/>
</dbReference>
<dbReference type="InterPro" id="IPR029021">
    <property type="entry name" value="Prot-tyrosine_phosphatase-like"/>
</dbReference>
<organism evidence="3 4">
    <name type="scientific">Hyalella azteca</name>
    <name type="common">Amphipod</name>
    <dbReference type="NCBI Taxonomy" id="294128"/>
    <lineage>
        <taxon>Eukaryota</taxon>
        <taxon>Metazoa</taxon>
        <taxon>Ecdysozoa</taxon>
        <taxon>Arthropoda</taxon>
        <taxon>Crustacea</taxon>
        <taxon>Multicrustacea</taxon>
        <taxon>Malacostraca</taxon>
        <taxon>Eumalacostraca</taxon>
        <taxon>Peracarida</taxon>
        <taxon>Amphipoda</taxon>
        <taxon>Senticaudata</taxon>
        <taxon>Talitrida</taxon>
        <taxon>Talitroidea</taxon>
        <taxon>Hyalellidae</taxon>
        <taxon>Hyalella</taxon>
    </lineage>
</organism>
<evidence type="ECO:0000259" key="1">
    <source>
        <dbReference type="PROSITE" id="PS50055"/>
    </source>
</evidence>
<dbReference type="CDD" id="cd00047">
    <property type="entry name" value="PTPc"/>
    <property type="match status" value="1"/>
</dbReference>
<dbReference type="AlphaFoldDB" id="A0A8B7NZF3"/>
<dbReference type="GeneID" id="108675565"/>
<dbReference type="PANTHER" id="PTHR19134">
    <property type="entry name" value="RECEPTOR-TYPE TYROSINE-PROTEIN PHOSPHATASE"/>
    <property type="match status" value="1"/>
</dbReference>
<protein>
    <submittedName>
        <fullName evidence="4">Receptor-type tyrosine-protein phosphatase F</fullName>
    </submittedName>
</protein>
<accession>A0A8B7NZF3</accession>
<evidence type="ECO:0000313" key="3">
    <source>
        <dbReference type="Proteomes" id="UP000694843"/>
    </source>
</evidence>